<dbReference type="GeneID" id="85445920"/>
<evidence type="ECO:0000313" key="4">
    <source>
        <dbReference type="EMBL" id="KAK1570305.1"/>
    </source>
</evidence>
<comment type="caution">
    <text evidence="4">The sequence shown here is derived from an EMBL/GenBank/DDBJ whole genome shotgun (WGS) entry which is preliminary data.</text>
</comment>
<evidence type="ECO:0000256" key="2">
    <source>
        <dbReference type="ARBA" id="ARBA00022801"/>
    </source>
</evidence>
<dbReference type="Gene3D" id="3.40.50.1000">
    <property type="entry name" value="HAD superfamily/HAD-like"/>
    <property type="match status" value="1"/>
</dbReference>
<evidence type="ECO:0000313" key="5">
    <source>
        <dbReference type="Proteomes" id="UP001230504"/>
    </source>
</evidence>
<dbReference type="GO" id="GO:0046872">
    <property type="term" value="F:metal ion binding"/>
    <property type="evidence" value="ECO:0007669"/>
    <property type="project" value="UniProtKB-KW"/>
</dbReference>
<dbReference type="Pfam" id="PF00702">
    <property type="entry name" value="Hydrolase"/>
    <property type="match status" value="1"/>
</dbReference>
<protein>
    <submittedName>
        <fullName evidence="4">HAD-like domain-containing protein</fullName>
    </submittedName>
</protein>
<dbReference type="SUPFAM" id="SSF56784">
    <property type="entry name" value="HAD-like"/>
    <property type="match status" value="1"/>
</dbReference>
<reference evidence="4" key="1">
    <citation type="submission" date="2021-06" db="EMBL/GenBank/DDBJ databases">
        <title>Comparative genomics, transcriptomics and evolutionary studies reveal genomic signatures of adaptation to plant cell wall in hemibiotrophic fungi.</title>
        <authorList>
            <consortium name="DOE Joint Genome Institute"/>
            <person name="Baroncelli R."/>
            <person name="Diaz J.F."/>
            <person name="Benocci T."/>
            <person name="Peng M."/>
            <person name="Battaglia E."/>
            <person name="Haridas S."/>
            <person name="Andreopoulos W."/>
            <person name="Labutti K."/>
            <person name="Pangilinan J."/>
            <person name="Floch G.L."/>
            <person name="Makela M.R."/>
            <person name="Henrissat B."/>
            <person name="Grigoriev I.V."/>
            <person name="Crouch J.A."/>
            <person name="De Vries R.P."/>
            <person name="Sukno S.A."/>
            <person name="Thon M.R."/>
        </authorList>
    </citation>
    <scope>NUCLEOTIDE SEQUENCE</scope>
    <source>
        <strain evidence="4">CBS 125086</strain>
    </source>
</reference>
<evidence type="ECO:0000256" key="1">
    <source>
        <dbReference type="ARBA" id="ARBA00022723"/>
    </source>
</evidence>
<dbReference type="AlphaFoldDB" id="A0AAD8PM65"/>
<dbReference type="Gene3D" id="1.10.150.240">
    <property type="entry name" value="Putative phosphatase, domain 2"/>
    <property type="match status" value="1"/>
</dbReference>
<keyword evidence="5" id="KW-1185">Reference proteome</keyword>
<keyword evidence="2" id="KW-0378">Hydrolase</keyword>
<gene>
    <name evidence="4" type="ORF">LY79DRAFT_594409</name>
</gene>
<dbReference type="Proteomes" id="UP001230504">
    <property type="component" value="Unassembled WGS sequence"/>
</dbReference>
<organism evidence="4 5">
    <name type="scientific">Colletotrichum navitas</name>
    <dbReference type="NCBI Taxonomy" id="681940"/>
    <lineage>
        <taxon>Eukaryota</taxon>
        <taxon>Fungi</taxon>
        <taxon>Dikarya</taxon>
        <taxon>Ascomycota</taxon>
        <taxon>Pezizomycotina</taxon>
        <taxon>Sordariomycetes</taxon>
        <taxon>Hypocreomycetidae</taxon>
        <taxon>Glomerellales</taxon>
        <taxon>Glomerellaceae</taxon>
        <taxon>Colletotrichum</taxon>
        <taxon>Colletotrichum graminicola species complex</taxon>
    </lineage>
</organism>
<accession>A0AAD8PM65</accession>
<evidence type="ECO:0000256" key="3">
    <source>
        <dbReference type="ARBA" id="ARBA00022842"/>
    </source>
</evidence>
<name>A0AAD8PM65_9PEZI</name>
<dbReference type="InterPro" id="IPR051400">
    <property type="entry name" value="HAD-like_hydrolase"/>
</dbReference>
<dbReference type="RefSeq" id="XP_060408441.1">
    <property type="nucleotide sequence ID" value="XM_060561680.1"/>
</dbReference>
<sequence length="214" mass="24538">MESIQHRSGALLFDLDNTLFDHYYSLRSAISSIQASYDSLKAHNRQDLISKHNKSLQKAYDEKPQHEITYEEADFKKFFGEIGLPEPDHKQIVEFRNIYKSAYRNQRRATPNSVEMPIRLSRNGFRVAIVTNCQPKDQLEKAKAIGLDTKVFRLVIEVLGVSPQKSYMIDDSVNYDIKGGLDGLSRQMADVLEYISNENYVSAIARLEAMIKKS</sequence>
<dbReference type="GO" id="GO:0016791">
    <property type="term" value="F:phosphatase activity"/>
    <property type="evidence" value="ECO:0007669"/>
    <property type="project" value="TreeGrafter"/>
</dbReference>
<dbReference type="PANTHER" id="PTHR46470:SF2">
    <property type="entry name" value="GLYCERALDEHYDE 3-PHOSPHATE PHOSPHATASE"/>
    <property type="match status" value="1"/>
</dbReference>
<dbReference type="PANTHER" id="PTHR46470">
    <property type="entry name" value="N-ACYLNEURAMINATE-9-PHOSPHATASE"/>
    <property type="match status" value="1"/>
</dbReference>
<dbReference type="EMBL" id="JAHLJV010000107">
    <property type="protein sequence ID" value="KAK1570305.1"/>
    <property type="molecule type" value="Genomic_DNA"/>
</dbReference>
<keyword evidence="1" id="KW-0479">Metal-binding</keyword>
<dbReference type="InterPro" id="IPR023198">
    <property type="entry name" value="PGP-like_dom2"/>
</dbReference>
<dbReference type="InterPro" id="IPR023214">
    <property type="entry name" value="HAD_sf"/>
</dbReference>
<dbReference type="InterPro" id="IPR036412">
    <property type="entry name" value="HAD-like_sf"/>
</dbReference>
<keyword evidence="3" id="KW-0460">Magnesium</keyword>
<proteinExistence type="predicted"/>